<evidence type="ECO:0000256" key="12">
    <source>
        <dbReference type="ARBA" id="ARBA00023136"/>
    </source>
</evidence>
<comment type="similarity">
    <text evidence="4">Belongs to the cytochrome P450 family.</text>
</comment>
<proteinExistence type="inferred from homology"/>
<feature type="transmembrane region" description="Helical" evidence="13">
    <location>
        <begin position="6"/>
        <end position="26"/>
    </location>
</feature>
<dbReference type="PRINTS" id="PR00464">
    <property type="entry name" value="EP450II"/>
</dbReference>
<evidence type="ECO:0000256" key="4">
    <source>
        <dbReference type="ARBA" id="ARBA00010617"/>
    </source>
</evidence>
<evidence type="ECO:0000313" key="14">
    <source>
        <dbReference type="EMBL" id="RZC38627.1"/>
    </source>
</evidence>
<protein>
    <submittedName>
        <fullName evidence="14">Cytochrome P450 CYP6BK17</fullName>
    </submittedName>
</protein>
<gene>
    <name evidence="14" type="ORF">BDFB_010976</name>
</gene>
<sequence length="389" mass="45111">MSLLVSFLVKLLSVIVSLIVVAVTYIKWKHQYWHRRNMPFLPPSVPFGNLQSPSNKKHSIGFHVKNIYDEVKKKGLKHCGLYFFASPIYLVVDLDYLKNVMTKDFEYFADRGMYYNEKADPISAHLFAIGGSRWRNLRTKITPTFTSGKMKMMFPTLIECVSLLMEAMEKATNPVDVKELLGRFTTDIIGSCAFGLDCNTIKEEDSPFRVYGKKVFTSTKMRTLKMTFVSNFPKIGHLFRIRQVSSEVSDFFRKIVEETIEYREKNNFARPDFLQLLMDLKNDGCNLTLDEVVAQSFIFFLAGFETSSTTMTFTLYELAKNEDIQEKLREEIFTVLDRHDGNITYEAINEMKYLNQVIDEGLRKYPPVPFVTRTCVKDYKLPNLETVIQ</sequence>
<evidence type="ECO:0000256" key="5">
    <source>
        <dbReference type="ARBA" id="ARBA00022617"/>
    </source>
</evidence>
<reference evidence="14 15" key="1">
    <citation type="submission" date="2017-03" db="EMBL/GenBank/DDBJ databases">
        <title>Genome of the blue death feigning beetle - Asbolus verrucosus.</title>
        <authorList>
            <person name="Rider S.D."/>
        </authorList>
    </citation>
    <scope>NUCLEOTIDE SEQUENCE [LARGE SCALE GENOMIC DNA]</scope>
    <source>
        <strain evidence="14">Butters</strain>
        <tissue evidence="14">Head and leg muscle</tissue>
    </source>
</reference>
<dbReference type="GO" id="GO:0004497">
    <property type="term" value="F:monooxygenase activity"/>
    <property type="evidence" value="ECO:0007669"/>
    <property type="project" value="UniProtKB-KW"/>
</dbReference>
<evidence type="ECO:0000256" key="13">
    <source>
        <dbReference type="SAM" id="Phobius"/>
    </source>
</evidence>
<evidence type="ECO:0000256" key="9">
    <source>
        <dbReference type="ARBA" id="ARBA00023002"/>
    </source>
</evidence>
<dbReference type="CDD" id="cd11056">
    <property type="entry name" value="CYP6-like"/>
    <property type="match status" value="1"/>
</dbReference>
<dbReference type="PANTHER" id="PTHR24292">
    <property type="entry name" value="CYTOCHROME P450"/>
    <property type="match status" value="1"/>
</dbReference>
<keyword evidence="7" id="KW-0256">Endoplasmic reticulum</keyword>
<keyword evidence="15" id="KW-1185">Reference proteome</keyword>
<dbReference type="EMBL" id="QDEB01041560">
    <property type="protein sequence ID" value="RZC38627.1"/>
    <property type="molecule type" value="Genomic_DNA"/>
</dbReference>
<keyword evidence="13" id="KW-0812">Transmembrane</keyword>
<dbReference type="PANTHER" id="PTHR24292:SF100">
    <property type="entry name" value="CYTOCHROME P450 6A16, ISOFORM B-RELATED"/>
    <property type="match status" value="1"/>
</dbReference>
<dbReference type="GO" id="GO:0005506">
    <property type="term" value="F:iron ion binding"/>
    <property type="evidence" value="ECO:0007669"/>
    <property type="project" value="InterPro"/>
</dbReference>
<accession>A0A482W1W7</accession>
<keyword evidence="5" id="KW-0349">Heme</keyword>
<keyword evidence="12 13" id="KW-0472">Membrane</keyword>
<evidence type="ECO:0000256" key="6">
    <source>
        <dbReference type="ARBA" id="ARBA00022723"/>
    </source>
</evidence>
<dbReference type="Pfam" id="PF00067">
    <property type="entry name" value="p450"/>
    <property type="match status" value="1"/>
</dbReference>
<keyword evidence="8" id="KW-0492">Microsome</keyword>
<evidence type="ECO:0000256" key="3">
    <source>
        <dbReference type="ARBA" id="ARBA00004406"/>
    </source>
</evidence>
<dbReference type="GO" id="GO:0005789">
    <property type="term" value="C:endoplasmic reticulum membrane"/>
    <property type="evidence" value="ECO:0007669"/>
    <property type="project" value="UniProtKB-SubCell"/>
</dbReference>
<dbReference type="InterPro" id="IPR036396">
    <property type="entry name" value="Cyt_P450_sf"/>
</dbReference>
<comment type="cofactor">
    <cofactor evidence="1">
        <name>heme</name>
        <dbReference type="ChEBI" id="CHEBI:30413"/>
    </cofactor>
</comment>
<keyword evidence="9" id="KW-0560">Oxidoreductase</keyword>
<keyword evidence="13" id="KW-1133">Transmembrane helix</keyword>
<evidence type="ECO:0000256" key="2">
    <source>
        <dbReference type="ARBA" id="ARBA00004174"/>
    </source>
</evidence>
<dbReference type="AlphaFoldDB" id="A0A482W1W7"/>
<organism evidence="14 15">
    <name type="scientific">Asbolus verrucosus</name>
    <name type="common">Desert ironclad beetle</name>
    <dbReference type="NCBI Taxonomy" id="1661398"/>
    <lineage>
        <taxon>Eukaryota</taxon>
        <taxon>Metazoa</taxon>
        <taxon>Ecdysozoa</taxon>
        <taxon>Arthropoda</taxon>
        <taxon>Hexapoda</taxon>
        <taxon>Insecta</taxon>
        <taxon>Pterygota</taxon>
        <taxon>Neoptera</taxon>
        <taxon>Endopterygota</taxon>
        <taxon>Coleoptera</taxon>
        <taxon>Polyphaga</taxon>
        <taxon>Cucujiformia</taxon>
        <taxon>Tenebrionidae</taxon>
        <taxon>Pimeliinae</taxon>
        <taxon>Asbolus</taxon>
    </lineage>
</organism>
<dbReference type="InterPro" id="IPR002402">
    <property type="entry name" value="Cyt_P450_E_grp-II"/>
</dbReference>
<dbReference type="InterPro" id="IPR050476">
    <property type="entry name" value="Insect_CytP450_Detox"/>
</dbReference>
<keyword evidence="10" id="KW-0408">Iron</keyword>
<evidence type="ECO:0000256" key="10">
    <source>
        <dbReference type="ARBA" id="ARBA00023004"/>
    </source>
</evidence>
<dbReference type="GO" id="GO:0016705">
    <property type="term" value="F:oxidoreductase activity, acting on paired donors, with incorporation or reduction of molecular oxygen"/>
    <property type="evidence" value="ECO:0007669"/>
    <property type="project" value="InterPro"/>
</dbReference>
<comment type="subcellular location">
    <subcellularLocation>
        <location evidence="3">Endoplasmic reticulum membrane</location>
        <topology evidence="3">Peripheral membrane protein</topology>
    </subcellularLocation>
    <subcellularLocation>
        <location evidence="2">Microsome membrane</location>
        <topology evidence="2">Peripheral membrane protein</topology>
    </subcellularLocation>
</comment>
<evidence type="ECO:0000256" key="8">
    <source>
        <dbReference type="ARBA" id="ARBA00022848"/>
    </source>
</evidence>
<dbReference type="OrthoDB" id="2789670at2759"/>
<dbReference type="Gene3D" id="1.10.630.10">
    <property type="entry name" value="Cytochrome P450"/>
    <property type="match status" value="1"/>
</dbReference>
<keyword evidence="6" id="KW-0479">Metal-binding</keyword>
<dbReference type="STRING" id="1661398.A0A482W1W7"/>
<feature type="non-terminal residue" evidence="14">
    <location>
        <position position="389"/>
    </location>
</feature>
<dbReference type="GO" id="GO:0020037">
    <property type="term" value="F:heme binding"/>
    <property type="evidence" value="ECO:0007669"/>
    <property type="project" value="InterPro"/>
</dbReference>
<name>A0A482W1W7_ASBVE</name>
<evidence type="ECO:0000256" key="7">
    <source>
        <dbReference type="ARBA" id="ARBA00022824"/>
    </source>
</evidence>
<dbReference type="Proteomes" id="UP000292052">
    <property type="component" value="Unassembled WGS sequence"/>
</dbReference>
<dbReference type="SUPFAM" id="SSF48264">
    <property type="entry name" value="Cytochrome P450"/>
    <property type="match status" value="1"/>
</dbReference>
<dbReference type="InterPro" id="IPR001128">
    <property type="entry name" value="Cyt_P450"/>
</dbReference>
<comment type="caution">
    <text evidence="14">The sequence shown here is derived from an EMBL/GenBank/DDBJ whole genome shotgun (WGS) entry which is preliminary data.</text>
</comment>
<evidence type="ECO:0000313" key="15">
    <source>
        <dbReference type="Proteomes" id="UP000292052"/>
    </source>
</evidence>
<evidence type="ECO:0000256" key="11">
    <source>
        <dbReference type="ARBA" id="ARBA00023033"/>
    </source>
</evidence>
<evidence type="ECO:0000256" key="1">
    <source>
        <dbReference type="ARBA" id="ARBA00001971"/>
    </source>
</evidence>
<keyword evidence="11" id="KW-0503">Monooxygenase</keyword>